<feature type="transmembrane region" description="Helical" evidence="1">
    <location>
        <begin position="35"/>
        <end position="57"/>
    </location>
</feature>
<keyword evidence="1" id="KW-1133">Transmembrane helix</keyword>
<keyword evidence="1" id="KW-0472">Membrane</keyword>
<accession>A0ABZ2C7T3</accession>
<reference evidence="2 3" key="1">
    <citation type="submission" date="2023-10" db="EMBL/GenBank/DDBJ databases">
        <title>Niallia locisalis sp.nov. isolated from a salt pond sample.</title>
        <authorList>
            <person name="Li X.-J."/>
            <person name="Dong L."/>
        </authorList>
    </citation>
    <scope>NUCLEOTIDE SEQUENCE [LARGE SCALE GENOMIC DNA]</scope>
    <source>
        <strain evidence="2 3">DSM 29761</strain>
    </source>
</reference>
<dbReference type="Proteomes" id="UP001357223">
    <property type="component" value="Chromosome"/>
</dbReference>
<dbReference type="EMBL" id="CP137640">
    <property type="protein sequence ID" value="WVX79652.1"/>
    <property type="molecule type" value="Genomic_DNA"/>
</dbReference>
<evidence type="ECO:0008006" key="4">
    <source>
        <dbReference type="Google" id="ProtNLM"/>
    </source>
</evidence>
<evidence type="ECO:0000256" key="1">
    <source>
        <dbReference type="SAM" id="Phobius"/>
    </source>
</evidence>
<keyword evidence="1" id="KW-0812">Transmembrane</keyword>
<evidence type="ECO:0000313" key="3">
    <source>
        <dbReference type="Proteomes" id="UP001357223"/>
    </source>
</evidence>
<name>A0ABZ2C7T3_9BACI</name>
<sequence>MNGMKHDTLLFFSYLIITIAMGTFTFVTFLDIKILFSLIFAEISLGMFAVVLLKFMYNRKLVAERIK</sequence>
<protein>
    <recommendedName>
        <fullName evidence="4">NADH dehydrogenase subunit 4L</fullName>
    </recommendedName>
</protein>
<dbReference type="RefSeq" id="WP_338448585.1">
    <property type="nucleotide sequence ID" value="NZ_CP137640.1"/>
</dbReference>
<organism evidence="2 3">
    <name type="scientific">Niallia oryzisoli</name>
    <dbReference type="NCBI Taxonomy" id="1737571"/>
    <lineage>
        <taxon>Bacteria</taxon>
        <taxon>Bacillati</taxon>
        <taxon>Bacillota</taxon>
        <taxon>Bacilli</taxon>
        <taxon>Bacillales</taxon>
        <taxon>Bacillaceae</taxon>
        <taxon>Niallia</taxon>
    </lineage>
</organism>
<evidence type="ECO:0000313" key="2">
    <source>
        <dbReference type="EMBL" id="WVX79652.1"/>
    </source>
</evidence>
<keyword evidence="3" id="KW-1185">Reference proteome</keyword>
<gene>
    <name evidence="2" type="ORF">R4Z09_20510</name>
</gene>
<proteinExistence type="predicted"/>
<feature type="transmembrane region" description="Helical" evidence="1">
    <location>
        <begin position="9"/>
        <end position="29"/>
    </location>
</feature>